<reference evidence="1" key="1">
    <citation type="submission" date="2022-06" db="EMBL/GenBank/DDBJ databases">
        <title>Uncovering the hologenomic basis of an extraordinary plant invasion.</title>
        <authorList>
            <person name="Bieker V.C."/>
            <person name="Martin M.D."/>
            <person name="Gilbert T."/>
            <person name="Hodgins K."/>
            <person name="Battlay P."/>
            <person name="Petersen B."/>
            <person name="Wilson J."/>
        </authorList>
    </citation>
    <scope>NUCLEOTIDE SEQUENCE</scope>
    <source>
        <strain evidence="1">AA19_3_7</strain>
        <tissue evidence="1">Leaf</tissue>
    </source>
</reference>
<organism evidence="1 2">
    <name type="scientific">Ambrosia artemisiifolia</name>
    <name type="common">Common ragweed</name>
    <dbReference type="NCBI Taxonomy" id="4212"/>
    <lineage>
        <taxon>Eukaryota</taxon>
        <taxon>Viridiplantae</taxon>
        <taxon>Streptophyta</taxon>
        <taxon>Embryophyta</taxon>
        <taxon>Tracheophyta</taxon>
        <taxon>Spermatophyta</taxon>
        <taxon>Magnoliopsida</taxon>
        <taxon>eudicotyledons</taxon>
        <taxon>Gunneridae</taxon>
        <taxon>Pentapetalae</taxon>
        <taxon>asterids</taxon>
        <taxon>campanulids</taxon>
        <taxon>Asterales</taxon>
        <taxon>Asteraceae</taxon>
        <taxon>Asteroideae</taxon>
        <taxon>Heliantheae alliance</taxon>
        <taxon>Heliantheae</taxon>
        <taxon>Ambrosia</taxon>
    </lineage>
</organism>
<sequence>MKHVQRRWRCSYDPGFADANVIYPYLVAFDGALCVFSISGRRLIKLTTTSGPVLHGVLNGI</sequence>
<dbReference type="AlphaFoldDB" id="A0AAD5CJQ3"/>
<evidence type="ECO:0000313" key="1">
    <source>
        <dbReference type="EMBL" id="KAI7742100.1"/>
    </source>
</evidence>
<dbReference type="EMBL" id="JAMZMK010008079">
    <property type="protein sequence ID" value="KAI7742100.1"/>
    <property type="molecule type" value="Genomic_DNA"/>
</dbReference>
<keyword evidence="2" id="KW-1185">Reference proteome</keyword>
<protein>
    <submittedName>
        <fullName evidence="1">Uncharacterized protein</fullName>
    </submittedName>
</protein>
<proteinExistence type="predicted"/>
<gene>
    <name evidence="1" type="ORF">M8C21_012356</name>
</gene>
<comment type="caution">
    <text evidence="1">The sequence shown here is derived from an EMBL/GenBank/DDBJ whole genome shotgun (WGS) entry which is preliminary data.</text>
</comment>
<evidence type="ECO:0000313" key="2">
    <source>
        <dbReference type="Proteomes" id="UP001206925"/>
    </source>
</evidence>
<accession>A0AAD5CJQ3</accession>
<name>A0AAD5CJQ3_AMBAR</name>
<dbReference type="Proteomes" id="UP001206925">
    <property type="component" value="Unassembled WGS sequence"/>
</dbReference>